<comment type="caution">
    <text evidence="2">The sequence shown here is derived from an EMBL/GenBank/DDBJ whole genome shotgun (WGS) entry which is preliminary data.</text>
</comment>
<protein>
    <submittedName>
        <fullName evidence="2">Uncharacterized protein</fullName>
    </submittedName>
</protein>
<name>A0A1S1HFC3_9SPHN</name>
<evidence type="ECO:0000313" key="2">
    <source>
        <dbReference type="EMBL" id="OHT20748.1"/>
    </source>
</evidence>
<keyword evidence="1" id="KW-0812">Transmembrane</keyword>
<evidence type="ECO:0000256" key="1">
    <source>
        <dbReference type="SAM" id="Phobius"/>
    </source>
</evidence>
<accession>A0A1S1HFC3</accession>
<keyword evidence="3" id="KW-1185">Reference proteome</keyword>
<keyword evidence="1" id="KW-1133">Transmembrane helix</keyword>
<dbReference type="AlphaFoldDB" id="A0A1S1HFC3"/>
<dbReference type="RefSeq" id="WP_015457292.1">
    <property type="nucleotide sequence ID" value="NZ_MIPT01000001.1"/>
</dbReference>
<feature type="transmembrane region" description="Helical" evidence="1">
    <location>
        <begin position="36"/>
        <end position="58"/>
    </location>
</feature>
<keyword evidence="1" id="KW-0472">Membrane</keyword>
<proteinExistence type="predicted"/>
<evidence type="ECO:0000313" key="3">
    <source>
        <dbReference type="Proteomes" id="UP000179467"/>
    </source>
</evidence>
<dbReference type="OrthoDB" id="7585218at2"/>
<dbReference type="Proteomes" id="UP000179467">
    <property type="component" value="Unassembled WGS sequence"/>
</dbReference>
<reference evidence="2 3" key="1">
    <citation type="submission" date="2016-09" db="EMBL/GenBank/DDBJ databases">
        <title>Metabolic pathway, cell adaptation mechanisms and a novel monoxygenase revealed through proteogenomic-transcription analysis of a Sphingomonas haloaromaticamans strain degrading the fungicide ortho-phenylphenol.</title>
        <authorList>
            <person name="Perruchon C."/>
            <person name="Papadopoulou E.S."/>
            <person name="Rousidou C."/>
            <person name="Vasileiadis S."/>
            <person name="Tanou G."/>
            <person name="Amoutzias G."/>
            <person name="Molassiotis A."/>
            <person name="Karpouzas D.G."/>
        </authorList>
    </citation>
    <scope>NUCLEOTIDE SEQUENCE [LARGE SCALE GENOMIC DNA]</scope>
    <source>
        <strain evidence="2 3">P3</strain>
    </source>
</reference>
<gene>
    <name evidence="2" type="ORF">BHE75_02750</name>
</gene>
<organism evidence="2 3">
    <name type="scientific">Edaphosphingomonas haloaromaticamans</name>
    <dbReference type="NCBI Taxonomy" id="653954"/>
    <lineage>
        <taxon>Bacteria</taxon>
        <taxon>Pseudomonadati</taxon>
        <taxon>Pseudomonadota</taxon>
        <taxon>Alphaproteobacteria</taxon>
        <taxon>Sphingomonadales</taxon>
        <taxon>Rhizorhabdaceae</taxon>
        <taxon>Edaphosphingomonas</taxon>
    </lineage>
</organism>
<dbReference type="EMBL" id="MIPT01000001">
    <property type="protein sequence ID" value="OHT20748.1"/>
    <property type="molecule type" value="Genomic_DNA"/>
</dbReference>
<sequence>MVEVAALTYGLLTSFVLSSASRNRKADRPNPRMVQLCGWLLVGVSTGSAIALGGYALMQASGA</sequence>